<evidence type="ECO:0000256" key="3">
    <source>
        <dbReference type="ARBA" id="ARBA00022989"/>
    </source>
</evidence>
<keyword evidence="3 6" id="KW-1133">Transmembrane helix</keyword>
<feature type="domain" description="SLC26A/SulP transporter" evidence="7">
    <location>
        <begin position="16"/>
        <end position="271"/>
    </location>
</feature>
<dbReference type="InterPro" id="IPR011547">
    <property type="entry name" value="SLC26A/SulP_dom"/>
</dbReference>
<dbReference type="PANTHER" id="PTHR11814">
    <property type="entry name" value="SULFATE TRANSPORTER"/>
    <property type="match status" value="1"/>
</dbReference>
<comment type="subcellular location">
    <subcellularLocation>
        <location evidence="1">Membrane</location>
        <topology evidence="1">Multi-pass membrane protein</topology>
    </subcellularLocation>
</comment>
<feature type="transmembrane region" description="Helical" evidence="6">
    <location>
        <begin position="79"/>
        <end position="102"/>
    </location>
</feature>
<evidence type="ECO:0000256" key="5">
    <source>
        <dbReference type="SAM" id="MobiDB-lite"/>
    </source>
</evidence>
<dbReference type="AlphaFoldDB" id="A0A915HU59"/>
<evidence type="ECO:0000256" key="4">
    <source>
        <dbReference type="ARBA" id="ARBA00023136"/>
    </source>
</evidence>
<dbReference type="InterPro" id="IPR001902">
    <property type="entry name" value="SLC26A/SulP_fam"/>
</dbReference>
<organism evidence="8 9">
    <name type="scientific">Romanomermis culicivorax</name>
    <name type="common">Nematode worm</name>
    <dbReference type="NCBI Taxonomy" id="13658"/>
    <lineage>
        <taxon>Eukaryota</taxon>
        <taxon>Metazoa</taxon>
        <taxon>Ecdysozoa</taxon>
        <taxon>Nematoda</taxon>
        <taxon>Enoplea</taxon>
        <taxon>Dorylaimia</taxon>
        <taxon>Mermithida</taxon>
        <taxon>Mermithoidea</taxon>
        <taxon>Mermithidae</taxon>
        <taxon>Romanomermis</taxon>
    </lineage>
</organism>
<evidence type="ECO:0000256" key="2">
    <source>
        <dbReference type="ARBA" id="ARBA00022692"/>
    </source>
</evidence>
<feature type="transmembrane region" description="Helical" evidence="6">
    <location>
        <begin position="233"/>
        <end position="256"/>
    </location>
</feature>
<evidence type="ECO:0000313" key="9">
    <source>
        <dbReference type="WBParaSite" id="nRc.2.0.1.t05309-RA"/>
    </source>
</evidence>
<keyword evidence="8" id="KW-1185">Reference proteome</keyword>
<accession>A0A915HU59</accession>
<dbReference type="OMA" id="IDPRICK"/>
<evidence type="ECO:0000259" key="7">
    <source>
        <dbReference type="Pfam" id="PF00916"/>
    </source>
</evidence>
<keyword evidence="4 6" id="KW-0472">Membrane</keyword>
<dbReference type="Pfam" id="PF00916">
    <property type="entry name" value="Sulfate_transp"/>
    <property type="match status" value="1"/>
</dbReference>
<dbReference type="GO" id="GO:0055085">
    <property type="term" value="P:transmembrane transport"/>
    <property type="evidence" value="ECO:0007669"/>
    <property type="project" value="InterPro"/>
</dbReference>
<keyword evidence="2 6" id="KW-0812">Transmembrane</keyword>
<feature type="transmembrane region" description="Helical" evidence="6">
    <location>
        <begin position="154"/>
        <end position="171"/>
    </location>
</feature>
<proteinExistence type="predicted"/>
<evidence type="ECO:0000256" key="6">
    <source>
        <dbReference type="SAM" id="Phobius"/>
    </source>
</evidence>
<evidence type="ECO:0000256" key="1">
    <source>
        <dbReference type="ARBA" id="ARBA00004141"/>
    </source>
</evidence>
<dbReference type="Proteomes" id="UP000887565">
    <property type="component" value="Unplaced"/>
</dbReference>
<name>A0A915HU59_ROMCU</name>
<sequence length="276" mass="30434">MADKWWQSGRGSDVGGGSTRSNRPSAFSVVCLMIADTRYRIIPTNSWNPNKTIAWNEALIGNSTTTTSIITPVELGSSLSLLVGMIQLFLGILRCGFLSAYLSDTVVSGFTTGAAVHVLTSQLDKIFNVKIPRHDGFGKLVFFLYDLISKTEQFNVFTIGISIICIISLYFTKTYISPTFKRKYKMPFPIDLIVVVIVAFASFIFNFNSAYNVDIIKNVPVGLPSPLLPRIDIMPQLIGDAIGISLVIFTVTVSMGRLFAKKHGYKIDANQVICRP</sequence>
<dbReference type="WBParaSite" id="nRc.2.0.1.t05309-RA">
    <property type="protein sequence ID" value="nRc.2.0.1.t05309-RA"/>
    <property type="gene ID" value="nRc.2.0.1.g05309"/>
</dbReference>
<protein>
    <submittedName>
        <fullName evidence="9">SLC26A/SulP transporter domain-containing protein</fullName>
    </submittedName>
</protein>
<dbReference type="GO" id="GO:0016020">
    <property type="term" value="C:membrane"/>
    <property type="evidence" value="ECO:0007669"/>
    <property type="project" value="UniProtKB-SubCell"/>
</dbReference>
<feature type="transmembrane region" description="Helical" evidence="6">
    <location>
        <begin position="192"/>
        <end position="213"/>
    </location>
</feature>
<reference evidence="9" key="1">
    <citation type="submission" date="2022-11" db="UniProtKB">
        <authorList>
            <consortium name="WormBaseParasite"/>
        </authorList>
    </citation>
    <scope>IDENTIFICATION</scope>
</reference>
<feature type="region of interest" description="Disordered" evidence="5">
    <location>
        <begin position="1"/>
        <end position="21"/>
    </location>
</feature>
<evidence type="ECO:0000313" key="8">
    <source>
        <dbReference type="Proteomes" id="UP000887565"/>
    </source>
</evidence>